<accession>A0A6J6G1S5</accession>
<evidence type="ECO:0000313" key="3">
    <source>
        <dbReference type="EMBL" id="CAB5075947.1"/>
    </source>
</evidence>
<gene>
    <name evidence="1" type="ORF">UFOPK1762_01452</name>
    <name evidence="2" type="ORF">UFOPK2969_01316</name>
    <name evidence="3" type="ORF">UFOPK4371_00615</name>
</gene>
<dbReference type="EMBL" id="CAFBRD010000023">
    <property type="protein sequence ID" value="CAB5075947.1"/>
    <property type="molecule type" value="Genomic_DNA"/>
</dbReference>
<dbReference type="EMBL" id="CAFAAD010000107">
    <property type="protein sequence ID" value="CAB4798220.1"/>
    <property type="molecule type" value="Genomic_DNA"/>
</dbReference>
<proteinExistence type="predicted"/>
<evidence type="ECO:0000313" key="1">
    <source>
        <dbReference type="EMBL" id="CAB4592995.1"/>
    </source>
</evidence>
<dbReference type="AlphaFoldDB" id="A0A6J6G1S5"/>
<evidence type="ECO:0000313" key="2">
    <source>
        <dbReference type="EMBL" id="CAB4798220.1"/>
    </source>
</evidence>
<sequence>MILDLDEEIVSTKNVLKPGRLFQRAAFIAIHQRLKYLASKASARDDETFVVFFEKFPIDLGLHVITLEKGAARELNEVLVTNRTLRQCRQVVIRLAAAFGFAAGIVHTPAPSRALGSVVVGLVKLRADNRLNPDFFRCFVEIENAIHVPVVSDADSGLTIGGSGSHHIAHARSAVEHRELGM</sequence>
<protein>
    <submittedName>
        <fullName evidence="1">Unannotated protein</fullName>
    </submittedName>
</protein>
<dbReference type="EMBL" id="CAEZTY010000066">
    <property type="protein sequence ID" value="CAB4592995.1"/>
    <property type="molecule type" value="Genomic_DNA"/>
</dbReference>
<reference evidence="1" key="1">
    <citation type="submission" date="2020-05" db="EMBL/GenBank/DDBJ databases">
        <authorList>
            <person name="Chiriac C."/>
            <person name="Salcher M."/>
            <person name="Ghai R."/>
            <person name="Kavagutti S V."/>
        </authorList>
    </citation>
    <scope>NUCLEOTIDE SEQUENCE</scope>
</reference>
<organism evidence="1">
    <name type="scientific">freshwater metagenome</name>
    <dbReference type="NCBI Taxonomy" id="449393"/>
    <lineage>
        <taxon>unclassified sequences</taxon>
        <taxon>metagenomes</taxon>
        <taxon>ecological metagenomes</taxon>
    </lineage>
</organism>
<name>A0A6J6G1S5_9ZZZZ</name>